<gene>
    <name evidence="2" type="ORF">ASZ78_002983</name>
</gene>
<accession>A0A226N9U1</accession>
<dbReference type="EMBL" id="MCFN01000126">
    <property type="protein sequence ID" value="OXB64268.1"/>
    <property type="molecule type" value="Genomic_DNA"/>
</dbReference>
<dbReference type="InterPro" id="IPR024366">
    <property type="entry name" value="FTO_C"/>
</dbReference>
<dbReference type="Pfam" id="PF12934">
    <property type="entry name" value="FTO_CTD"/>
    <property type="match status" value="1"/>
</dbReference>
<dbReference type="STRING" id="9009.A0A226N9U1"/>
<dbReference type="GO" id="GO:0008198">
    <property type="term" value="F:ferrous iron binding"/>
    <property type="evidence" value="ECO:0007669"/>
    <property type="project" value="TreeGrafter"/>
</dbReference>
<dbReference type="GO" id="GO:0035516">
    <property type="term" value="F:broad specificity oxidative DNA demethylase activity"/>
    <property type="evidence" value="ECO:0007669"/>
    <property type="project" value="InterPro"/>
</dbReference>
<dbReference type="PANTHER" id="PTHR31291">
    <property type="entry name" value="ALPHA-KETOGLUTARATE-DEPENDENT DIOXYGENASE FTO"/>
    <property type="match status" value="1"/>
</dbReference>
<evidence type="ECO:0000313" key="3">
    <source>
        <dbReference type="Proteomes" id="UP000198323"/>
    </source>
</evidence>
<keyword evidence="3" id="KW-1185">Reference proteome</keyword>
<name>A0A226N9U1_CALSU</name>
<evidence type="ECO:0000313" key="2">
    <source>
        <dbReference type="EMBL" id="OXB64268.1"/>
    </source>
</evidence>
<reference evidence="2 3" key="1">
    <citation type="submission" date="2016-07" db="EMBL/GenBank/DDBJ databases">
        <title>Disparate Historic Effective Population Sizes Predicted by Modern Levels of Genome Diversity for the Scaled Quail (Callipepla squamata) and the Northern Bobwhite (Colinus virginianus): Inferences from First and Second Generation Draft Genome Assemblies for Sympatric New World Quail.</title>
        <authorList>
            <person name="Oldeschulte D.L."/>
            <person name="Halley Y.A."/>
            <person name="Bhattarai E.K."/>
            <person name="Brashear W.A."/>
            <person name="Hill J."/>
            <person name="Metz R.P."/>
            <person name="Johnson C.D."/>
            <person name="Rollins D."/>
            <person name="Peterson M.J."/>
            <person name="Bickhart D.M."/>
            <person name="Decker J.E."/>
            <person name="Seabury C.M."/>
        </authorList>
    </citation>
    <scope>NUCLEOTIDE SEQUENCE [LARGE SCALE GENOMIC DNA]</scope>
    <source>
        <strain evidence="2 3">Texas</strain>
        <tissue evidence="2">Leg muscle</tissue>
    </source>
</reference>
<dbReference type="OrthoDB" id="46257at2759"/>
<dbReference type="PANTHER" id="PTHR31291:SF2">
    <property type="entry name" value="ALPHA-KETOGLUTARATE-DEPENDENT DIOXYGENASE FTO"/>
    <property type="match status" value="1"/>
</dbReference>
<dbReference type="GO" id="GO:0042245">
    <property type="term" value="P:RNA repair"/>
    <property type="evidence" value="ECO:0007669"/>
    <property type="project" value="InterPro"/>
</dbReference>
<dbReference type="GO" id="GO:1990931">
    <property type="term" value="F:mRNA N6-methyladenosine dioxygenase activity"/>
    <property type="evidence" value="ECO:0007669"/>
    <property type="project" value="TreeGrafter"/>
</dbReference>
<dbReference type="InterPro" id="IPR032868">
    <property type="entry name" value="FTO"/>
</dbReference>
<dbReference type="GO" id="GO:0040014">
    <property type="term" value="P:regulation of multicellular organism growth"/>
    <property type="evidence" value="ECO:0007669"/>
    <property type="project" value="InterPro"/>
</dbReference>
<dbReference type="Proteomes" id="UP000198323">
    <property type="component" value="Unassembled WGS sequence"/>
</dbReference>
<sequence>METGSVQDQGTIAIVAAMHFASSYNHSRHISPVSFHIGRCQSDAAESLPEEQKPECHPFWTKEESNMPLPFDLEEIIVHLQSLVQ</sequence>
<proteinExistence type="predicted"/>
<evidence type="ECO:0000259" key="1">
    <source>
        <dbReference type="Pfam" id="PF12934"/>
    </source>
</evidence>
<feature type="domain" description="Alpha-ketoglutarate-dependent dioxygenase FTO C-terminal" evidence="1">
    <location>
        <begin position="36"/>
        <end position="81"/>
    </location>
</feature>
<dbReference type="GO" id="GO:0006307">
    <property type="term" value="P:DNA alkylation repair"/>
    <property type="evidence" value="ECO:0007669"/>
    <property type="project" value="InterPro"/>
</dbReference>
<organism evidence="2 3">
    <name type="scientific">Callipepla squamata</name>
    <name type="common">Scaled quail</name>
    <dbReference type="NCBI Taxonomy" id="9009"/>
    <lineage>
        <taxon>Eukaryota</taxon>
        <taxon>Metazoa</taxon>
        <taxon>Chordata</taxon>
        <taxon>Craniata</taxon>
        <taxon>Vertebrata</taxon>
        <taxon>Euteleostomi</taxon>
        <taxon>Archelosauria</taxon>
        <taxon>Archosauria</taxon>
        <taxon>Dinosauria</taxon>
        <taxon>Saurischia</taxon>
        <taxon>Theropoda</taxon>
        <taxon>Coelurosauria</taxon>
        <taxon>Aves</taxon>
        <taxon>Neognathae</taxon>
        <taxon>Galloanserae</taxon>
        <taxon>Galliformes</taxon>
        <taxon>Odontophoridae</taxon>
        <taxon>Callipepla</taxon>
    </lineage>
</organism>
<comment type="caution">
    <text evidence="2">The sequence shown here is derived from an EMBL/GenBank/DDBJ whole genome shotgun (WGS) entry which is preliminary data.</text>
</comment>
<protein>
    <recommendedName>
        <fullName evidence="1">Alpha-ketoglutarate-dependent dioxygenase FTO C-terminal domain-containing protein</fullName>
    </recommendedName>
</protein>
<dbReference type="AlphaFoldDB" id="A0A226N9U1"/>